<protein>
    <submittedName>
        <fullName evidence="1">Uncharacterized protein</fullName>
    </submittedName>
</protein>
<sequence>MNSLFPCLDSGDTRLIATLCAELGSTPLYTLPNPPLPSSILSLNLSVAVISSL</sequence>
<name>A0A0A9AFS3_ARUDO</name>
<evidence type="ECO:0000313" key="1">
    <source>
        <dbReference type="EMBL" id="JAD48723.1"/>
    </source>
</evidence>
<dbReference type="AlphaFoldDB" id="A0A0A9AFS3"/>
<organism evidence="1">
    <name type="scientific">Arundo donax</name>
    <name type="common">Giant reed</name>
    <name type="synonym">Donax arundinaceus</name>
    <dbReference type="NCBI Taxonomy" id="35708"/>
    <lineage>
        <taxon>Eukaryota</taxon>
        <taxon>Viridiplantae</taxon>
        <taxon>Streptophyta</taxon>
        <taxon>Embryophyta</taxon>
        <taxon>Tracheophyta</taxon>
        <taxon>Spermatophyta</taxon>
        <taxon>Magnoliopsida</taxon>
        <taxon>Liliopsida</taxon>
        <taxon>Poales</taxon>
        <taxon>Poaceae</taxon>
        <taxon>PACMAD clade</taxon>
        <taxon>Arundinoideae</taxon>
        <taxon>Arundineae</taxon>
        <taxon>Arundo</taxon>
    </lineage>
</organism>
<reference evidence="1" key="2">
    <citation type="journal article" date="2015" name="Data Brief">
        <title>Shoot transcriptome of the giant reed, Arundo donax.</title>
        <authorList>
            <person name="Barrero R.A."/>
            <person name="Guerrero F.D."/>
            <person name="Moolhuijzen P."/>
            <person name="Goolsby J.A."/>
            <person name="Tidwell J."/>
            <person name="Bellgard S.E."/>
            <person name="Bellgard M.I."/>
        </authorList>
    </citation>
    <scope>NUCLEOTIDE SEQUENCE</scope>
    <source>
        <tissue evidence="1">Shoot tissue taken approximately 20 cm above the soil surface</tissue>
    </source>
</reference>
<proteinExistence type="predicted"/>
<accession>A0A0A9AFS3</accession>
<dbReference type="EMBL" id="GBRH01249172">
    <property type="protein sequence ID" value="JAD48723.1"/>
    <property type="molecule type" value="Transcribed_RNA"/>
</dbReference>
<reference evidence="1" key="1">
    <citation type="submission" date="2014-09" db="EMBL/GenBank/DDBJ databases">
        <authorList>
            <person name="Magalhaes I.L.F."/>
            <person name="Oliveira U."/>
            <person name="Santos F.R."/>
            <person name="Vidigal T.H.D.A."/>
            <person name="Brescovit A.D."/>
            <person name="Santos A.J."/>
        </authorList>
    </citation>
    <scope>NUCLEOTIDE SEQUENCE</scope>
    <source>
        <tissue evidence="1">Shoot tissue taken approximately 20 cm above the soil surface</tissue>
    </source>
</reference>